<dbReference type="CDD" id="cd00093">
    <property type="entry name" value="HTH_XRE"/>
    <property type="match status" value="1"/>
</dbReference>
<dbReference type="InterPro" id="IPR001387">
    <property type="entry name" value="Cro/C1-type_HTH"/>
</dbReference>
<keyword evidence="2" id="KW-0238">DNA-binding</keyword>
<protein>
    <submittedName>
        <fullName evidence="5">Putative transcriptional regulator</fullName>
    </submittedName>
</protein>
<sequence length="123" mass="14056">MIYKRAVKENIPAHILKSIVRYWKMSNETLSAEELGNKLLQSVKEMKAGNAARVSRVEPNEVAEARGRTGLTQREFAEVLHISPRTLQEWEQGRRKPSGPAKALIEIAFRHPEVIREDLELRG</sequence>
<evidence type="ECO:0000256" key="3">
    <source>
        <dbReference type="ARBA" id="ARBA00023163"/>
    </source>
</evidence>
<keyword evidence="1" id="KW-0805">Transcription regulation</keyword>
<reference evidence="5 6" key="1">
    <citation type="submission" date="2016-10" db="EMBL/GenBank/DDBJ databases">
        <authorList>
            <person name="de Groot N.N."/>
        </authorList>
    </citation>
    <scope>NUCLEOTIDE SEQUENCE [LARGE SCALE GENOMIC DNA]</scope>
    <source>
        <strain evidence="5 6">CGMCC 1.9167</strain>
    </source>
</reference>
<dbReference type="Pfam" id="PF01381">
    <property type="entry name" value="HTH_3"/>
    <property type="match status" value="1"/>
</dbReference>
<dbReference type="EMBL" id="FOYW01000001">
    <property type="protein sequence ID" value="SFR63682.1"/>
    <property type="molecule type" value="Genomic_DNA"/>
</dbReference>
<evidence type="ECO:0000313" key="5">
    <source>
        <dbReference type="EMBL" id="SFR63682.1"/>
    </source>
</evidence>
<gene>
    <name evidence="5" type="ORF">SAMN05216203_2033</name>
</gene>
<dbReference type="PANTHER" id="PTHR36511:SF4">
    <property type="entry name" value="ANTITOXIN MQSA"/>
    <property type="match status" value="1"/>
</dbReference>
<dbReference type="Proteomes" id="UP000198644">
    <property type="component" value="Unassembled WGS sequence"/>
</dbReference>
<feature type="domain" description="HTH cro/C1-type" evidence="4">
    <location>
        <begin position="62"/>
        <end position="115"/>
    </location>
</feature>
<dbReference type="SMART" id="SM00530">
    <property type="entry name" value="HTH_XRE"/>
    <property type="match status" value="1"/>
</dbReference>
<dbReference type="STRING" id="650891.SAMN05216203_2033"/>
<dbReference type="InterPro" id="IPR010982">
    <property type="entry name" value="Lambda_DNA-bd_dom_sf"/>
</dbReference>
<dbReference type="Gene3D" id="1.10.260.40">
    <property type="entry name" value="lambda repressor-like DNA-binding domains"/>
    <property type="match status" value="1"/>
</dbReference>
<name>A0A1I6IA95_9GAMM</name>
<evidence type="ECO:0000256" key="2">
    <source>
        <dbReference type="ARBA" id="ARBA00023125"/>
    </source>
</evidence>
<dbReference type="RefSeq" id="WP_320083300.1">
    <property type="nucleotide sequence ID" value="NZ_FOYW01000001.1"/>
</dbReference>
<evidence type="ECO:0000313" key="6">
    <source>
        <dbReference type="Proteomes" id="UP000198644"/>
    </source>
</evidence>
<evidence type="ECO:0000256" key="1">
    <source>
        <dbReference type="ARBA" id="ARBA00023015"/>
    </source>
</evidence>
<dbReference type="SUPFAM" id="SSF47413">
    <property type="entry name" value="lambda repressor-like DNA-binding domains"/>
    <property type="match status" value="1"/>
</dbReference>
<evidence type="ECO:0000259" key="4">
    <source>
        <dbReference type="PROSITE" id="PS50943"/>
    </source>
</evidence>
<organism evidence="5 6">
    <name type="scientific">Marinobacter daqiaonensis</name>
    <dbReference type="NCBI Taxonomy" id="650891"/>
    <lineage>
        <taxon>Bacteria</taxon>
        <taxon>Pseudomonadati</taxon>
        <taxon>Pseudomonadota</taxon>
        <taxon>Gammaproteobacteria</taxon>
        <taxon>Pseudomonadales</taxon>
        <taxon>Marinobacteraceae</taxon>
        <taxon>Marinobacter</taxon>
    </lineage>
</organism>
<dbReference type="PANTHER" id="PTHR36511">
    <property type="entry name" value="MERR FAMILY BACTERIAL REGULATORY PROTEIN"/>
    <property type="match status" value="1"/>
</dbReference>
<proteinExistence type="predicted"/>
<dbReference type="GO" id="GO:0003677">
    <property type="term" value="F:DNA binding"/>
    <property type="evidence" value="ECO:0007669"/>
    <property type="project" value="UniProtKB-KW"/>
</dbReference>
<keyword evidence="6" id="KW-1185">Reference proteome</keyword>
<accession>A0A1I6IA95</accession>
<dbReference type="AlphaFoldDB" id="A0A1I6IA95"/>
<dbReference type="InterPro" id="IPR052359">
    <property type="entry name" value="HTH-type_reg/antitoxin"/>
</dbReference>
<dbReference type="PROSITE" id="PS50943">
    <property type="entry name" value="HTH_CROC1"/>
    <property type="match status" value="1"/>
</dbReference>
<keyword evidence="3" id="KW-0804">Transcription</keyword>